<keyword evidence="4" id="KW-1185">Reference proteome</keyword>
<proteinExistence type="predicted"/>
<evidence type="ECO:0000256" key="1">
    <source>
        <dbReference type="SAM" id="Coils"/>
    </source>
</evidence>
<feature type="region of interest" description="Disordered" evidence="2">
    <location>
        <begin position="527"/>
        <end position="548"/>
    </location>
</feature>
<dbReference type="AlphaFoldDB" id="A0AAD1UL40"/>
<protein>
    <submittedName>
        <fullName evidence="3">Uncharacterized protein</fullName>
    </submittedName>
</protein>
<dbReference type="Proteomes" id="UP001295684">
    <property type="component" value="Unassembled WGS sequence"/>
</dbReference>
<dbReference type="EMBL" id="CAMPGE010012011">
    <property type="protein sequence ID" value="CAI2370799.1"/>
    <property type="molecule type" value="Genomic_DNA"/>
</dbReference>
<feature type="compositionally biased region" description="Polar residues" evidence="2">
    <location>
        <begin position="703"/>
        <end position="717"/>
    </location>
</feature>
<accession>A0AAD1UL40</accession>
<sequence>MEEFKKQQEENRKKYIDYIERRRQEIKTRQSDVLDKLNRNLSEKYAIKKKINENKDENKQYSKDFLKDIISRLPKEKPQKQYTDINEILNHLQAKRQTLATKMGLPVPKESVSFIEDAEDMVKAVSEEDVKMFIIPGKAKGHNYKLTKKDYLKLSRFHHPKQTIAEYFKDNKSIDLNTKKIEKFLEHGVLDNVLFNFLFSRGLGLKDGLIDIDRAYLMIRKINESELDFPEKVPDQPLNDDEKLEIVCSFMKRHPQLLLQAIPDSKKQKQKIHIPDKRTKKKEKFPQLPKSTNNMRKRTRFRTIERDQQDYNVYSGKLKRKKNELLRRSSNSPAVPMPSHSRLSSYSNRVKNFENSLTSDFKMVSQGINFEVEPTDIRNKKVRTSMSHNRPKQYSYLRDRIPPQSRENTSSLMRRPKYDKISPGSNSNKKMTISTRDRESTRISTKPKTAMGKRKIKSNISLQRKPTKKKVEPVQSKLFTINTSYTSQPPNHPRSKTSSQKDPHSTSYYYSNITKNRLKNLNLVSKPTSKKKRSLAPIQRSHKSQVAPTNRFSLKHRSHDVSMITGGNPANSSYGEIDSSKAKHYDTIGYDFNHEVDISDRKKRDLKEYFNHKKFIAAPSKKSFKKDFSTMRERNAYVESDLVVQDRSEITNTDNYSTISKNLQFKNVPKIEPYFSEKNFEPKFTESILKENRKDTSIRNGGLETSQHTQHNPCTEMNQDTINQETDINRDMGMSDIKDHPSLRASIPEELTKEDLLEENPQLENNNTNQRNDQLSQLIYECYYDQPQKHNASQVYRKRYAEIDTTLHWSKAGKRLPVDDYKDSIVPQTTIEQENLRIAEEENKQLLEQQSQKMQQQKILEENQLAQKPNQEEEIDKSQHKIEQNSAELQDEVCLDQNLLNKLPKETSEESSKLSTRFYDPSENQPKKEKYKIKNIDWHTSAICKDIENTTFDPNCVSFEHIKEIVRENTTNNDLNSTTIIHEEGTDDPSDTTGVIKEFIKETLESSNDCMIRYNEVDALLALIKERFSDFKRSKHLDEFFKSASFTLYALTLNLCLPETHFYRIMSKYEEITYENTIKLIIRCKIFYEARTTLCDILTMISEREYTAALLQTEIASLDSCDQAPNTESTNLRASLKLLHDQSTFISDKISQFRTLKSQKVGLSSIKPLSKSSPFDRPFLYKEQDYTTTMKRFDQMLSKVLEVHEISIY</sequence>
<feature type="region of interest" description="Disordered" evidence="2">
    <location>
        <begin position="322"/>
        <end position="346"/>
    </location>
</feature>
<evidence type="ECO:0000256" key="2">
    <source>
        <dbReference type="SAM" id="MobiDB-lite"/>
    </source>
</evidence>
<feature type="compositionally biased region" description="Polar residues" evidence="2">
    <location>
        <begin position="480"/>
        <end position="489"/>
    </location>
</feature>
<organism evidence="3 4">
    <name type="scientific">Euplotes crassus</name>
    <dbReference type="NCBI Taxonomy" id="5936"/>
    <lineage>
        <taxon>Eukaryota</taxon>
        <taxon>Sar</taxon>
        <taxon>Alveolata</taxon>
        <taxon>Ciliophora</taxon>
        <taxon>Intramacronucleata</taxon>
        <taxon>Spirotrichea</taxon>
        <taxon>Hypotrichia</taxon>
        <taxon>Euplotida</taxon>
        <taxon>Euplotidae</taxon>
        <taxon>Moneuplotes</taxon>
    </lineage>
</organism>
<feature type="compositionally biased region" description="Polar residues" evidence="2">
    <location>
        <begin position="423"/>
        <end position="434"/>
    </location>
</feature>
<evidence type="ECO:0000313" key="4">
    <source>
        <dbReference type="Proteomes" id="UP001295684"/>
    </source>
</evidence>
<feature type="compositionally biased region" description="Basic residues" evidence="2">
    <location>
        <begin position="268"/>
        <end position="283"/>
    </location>
</feature>
<name>A0AAD1UL40_EUPCR</name>
<feature type="region of interest" description="Disordered" evidence="2">
    <location>
        <begin position="264"/>
        <end position="296"/>
    </location>
</feature>
<feature type="region of interest" description="Disordered" evidence="2">
    <location>
        <begin position="904"/>
        <end position="924"/>
    </location>
</feature>
<gene>
    <name evidence="3" type="ORF">ECRASSUSDP1_LOCUS12118</name>
</gene>
<feature type="region of interest" description="Disordered" evidence="2">
    <location>
        <begin position="480"/>
        <end position="506"/>
    </location>
</feature>
<evidence type="ECO:0000313" key="3">
    <source>
        <dbReference type="EMBL" id="CAI2370799.1"/>
    </source>
</evidence>
<feature type="region of interest" description="Disordered" evidence="2">
    <location>
        <begin position="416"/>
        <end position="455"/>
    </location>
</feature>
<feature type="region of interest" description="Disordered" evidence="2">
    <location>
        <begin position="698"/>
        <end position="717"/>
    </location>
</feature>
<feature type="coiled-coil region" evidence="1">
    <location>
        <begin position="829"/>
        <end position="864"/>
    </location>
</feature>
<comment type="caution">
    <text evidence="3">The sequence shown here is derived from an EMBL/GenBank/DDBJ whole genome shotgun (WGS) entry which is preliminary data.</text>
</comment>
<keyword evidence="1" id="KW-0175">Coiled coil</keyword>
<reference evidence="3" key="1">
    <citation type="submission" date="2023-07" db="EMBL/GenBank/DDBJ databases">
        <authorList>
            <consortium name="AG Swart"/>
            <person name="Singh M."/>
            <person name="Singh A."/>
            <person name="Seah K."/>
            <person name="Emmerich C."/>
        </authorList>
    </citation>
    <scope>NUCLEOTIDE SEQUENCE</scope>
    <source>
        <strain evidence="3">DP1</strain>
    </source>
</reference>